<dbReference type="PANTHER" id="PTHR44757:SF2">
    <property type="entry name" value="BIOFILM ARCHITECTURE MAINTENANCE PROTEIN MBAA"/>
    <property type="match status" value="1"/>
</dbReference>
<dbReference type="CDD" id="cd01948">
    <property type="entry name" value="EAL"/>
    <property type="match status" value="1"/>
</dbReference>
<dbReference type="RefSeq" id="WP_214359952.1">
    <property type="nucleotide sequence ID" value="NZ_JAEKFT010000003.1"/>
</dbReference>
<dbReference type="Gene3D" id="3.30.450.20">
    <property type="entry name" value="PAS domain"/>
    <property type="match status" value="1"/>
</dbReference>
<dbReference type="Gene3D" id="3.30.70.270">
    <property type="match status" value="1"/>
</dbReference>
<dbReference type="GO" id="GO:0003824">
    <property type="term" value="F:catalytic activity"/>
    <property type="evidence" value="ECO:0007669"/>
    <property type="project" value="UniProtKB-ARBA"/>
</dbReference>
<evidence type="ECO:0000259" key="3">
    <source>
        <dbReference type="PROSITE" id="PS50887"/>
    </source>
</evidence>
<dbReference type="Proteomes" id="UP000694660">
    <property type="component" value="Unassembled WGS sequence"/>
</dbReference>
<dbReference type="PROSITE" id="PS50112">
    <property type="entry name" value="PAS"/>
    <property type="match status" value="1"/>
</dbReference>
<dbReference type="CDD" id="cd01949">
    <property type="entry name" value="GGDEF"/>
    <property type="match status" value="1"/>
</dbReference>
<reference evidence="5" key="1">
    <citation type="journal article" date="2022" name="ISME J.">
        <title>Genetic and phylogenetic analysis of dissimilatory iodate-reducing bacteria identifies potential niches across the world's oceans.</title>
        <authorList>
            <person name="Reyes-Umana V."/>
            <person name="Henning Z."/>
            <person name="Lee K."/>
            <person name="Barnum T.P."/>
            <person name="Coates J.D."/>
        </authorList>
    </citation>
    <scope>NUCLEOTIDE SEQUENCE [LARGE SCALE GENOMIC DNA]</scope>
    <source>
        <strain evidence="5">IR12</strain>
    </source>
</reference>
<dbReference type="SMART" id="SM00052">
    <property type="entry name" value="EAL"/>
    <property type="match status" value="1"/>
</dbReference>
<dbReference type="AlphaFoldDB" id="A0A944D7Z7"/>
<dbReference type="InterPro" id="IPR029787">
    <property type="entry name" value="Nucleotide_cyclase"/>
</dbReference>
<dbReference type="Pfam" id="PF00990">
    <property type="entry name" value="GGDEF"/>
    <property type="match status" value="1"/>
</dbReference>
<dbReference type="SUPFAM" id="SSF55785">
    <property type="entry name" value="PYP-like sensor domain (PAS domain)"/>
    <property type="match status" value="1"/>
</dbReference>
<dbReference type="PROSITE" id="PS50883">
    <property type="entry name" value="EAL"/>
    <property type="match status" value="1"/>
</dbReference>
<dbReference type="InterPro" id="IPR035965">
    <property type="entry name" value="PAS-like_dom_sf"/>
</dbReference>
<proteinExistence type="predicted"/>
<evidence type="ECO:0000259" key="1">
    <source>
        <dbReference type="PROSITE" id="PS50112"/>
    </source>
</evidence>
<comment type="caution">
    <text evidence="4">The sequence shown here is derived from an EMBL/GenBank/DDBJ whole genome shotgun (WGS) entry which is preliminary data.</text>
</comment>
<dbReference type="InterPro" id="IPR001633">
    <property type="entry name" value="EAL_dom"/>
</dbReference>
<dbReference type="PROSITE" id="PS50887">
    <property type="entry name" value="GGDEF"/>
    <property type="match status" value="1"/>
</dbReference>
<dbReference type="PANTHER" id="PTHR44757">
    <property type="entry name" value="DIGUANYLATE CYCLASE DGCP"/>
    <property type="match status" value="1"/>
</dbReference>
<evidence type="ECO:0000313" key="4">
    <source>
        <dbReference type="EMBL" id="MBT0960196.1"/>
    </source>
</evidence>
<dbReference type="InterPro" id="IPR043128">
    <property type="entry name" value="Rev_trsase/Diguanyl_cyclase"/>
</dbReference>
<dbReference type="SUPFAM" id="SSF55073">
    <property type="entry name" value="Nucleotide cyclase"/>
    <property type="match status" value="1"/>
</dbReference>
<dbReference type="NCBIfam" id="TIGR00254">
    <property type="entry name" value="GGDEF"/>
    <property type="match status" value="1"/>
</dbReference>
<dbReference type="InterPro" id="IPR052155">
    <property type="entry name" value="Biofilm_reg_signaling"/>
</dbReference>
<dbReference type="InterPro" id="IPR000014">
    <property type="entry name" value="PAS"/>
</dbReference>
<keyword evidence="5" id="KW-1185">Reference proteome</keyword>
<evidence type="ECO:0000313" key="5">
    <source>
        <dbReference type="Proteomes" id="UP000694660"/>
    </source>
</evidence>
<feature type="domain" description="PAS" evidence="1">
    <location>
        <begin position="261"/>
        <end position="305"/>
    </location>
</feature>
<dbReference type="InterPro" id="IPR000160">
    <property type="entry name" value="GGDEF_dom"/>
</dbReference>
<name>A0A944D7Z7_DENI1</name>
<dbReference type="InterPro" id="IPR035919">
    <property type="entry name" value="EAL_sf"/>
</dbReference>
<feature type="domain" description="EAL" evidence="2">
    <location>
        <begin position="558"/>
        <end position="809"/>
    </location>
</feature>
<protein>
    <submittedName>
        <fullName evidence="4">EAL domain-containing protein</fullName>
    </submittedName>
</protein>
<sequence>MRHHLARDTARLHPYWCELSHGRIVDASDEFVRIHGAHDDVESLWQQAPALARVVEAVCQSGVPGRIDQLAVGPALVALNGVLVLPGAERQLFIAGTPTVEHASLAQRLELSRWRSDFADLVSAPLPQRQRIEDCLALLVEYSGGARAAVVERGAGGVRVVHSASADTCAVDAPLDSEPLWSLIDAPAAASATRVVQLDEAVSAMVHPLGLEADAQIQRMLLLSPFDARRQAAIQVMVSTVGNWIGNILRAADAVRAAQQRDRLYAEVVRAMSDAVLVVDDNYTVLQSNAAAADLVGAPADTIVGSDVRHLIQVAGNNGEMDWVTLAAPGDTVRIDPVACALPHSGGVAMIKGSCARVGTAADTGAASGTVVMVLRDVSYEIETMRRAEWEAAHDALTGLHNRQGFERRMAQVDGAGQLICVDLDRFKLINDTCGHAAGDQVLRAVATIIRRHIRRMDVPARIGGDEFFIALPQCPEAIAMRIAESIRVDVERYAYRDERGETYHVSCSIGVCAYLDHDSLQRARADADAAMYSAKRSGKNRVVAFERSPHAMARSSDVHWAHRIERAIDEDRIELWRQPIIDLQNGRAKGFEVLVRMRDHDGALVSPGEFIPPAERFDLIAALDRHIIARIARHFSKVIDGGRYVSINLSGRSASDPGLAEWITECFERADVHPHQVCIELTETAAAVDRTDVLNLMQALRSAGFCIALDDLGSGVASFATLRDLPVDIVKLDGGYVRGVAQDARAQKIVQAVIQVARSHGIETVAEWIEDEATLSWVSQAGITRGQGFYLGAPERVAMDAAARTPVRVAAPSG</sequence>
<dbReference type="Pfam" id="PF13188">
    <property type="entry name" value="PAS_8"/>
    <property type="match status" value="1"/>
</dbReference>
<dbReference type="FunFam" id="3.30.70.270:FF:000001">
    <property type="entry name" value="Diguanylate cyclase domain protein"/>
    <property type="match status" value="1"/>
</dbReference>
<evidence type="ECO:0000259" key="2">
    <source>
        <dbReference type="PROSITE" id="PS50883"/>
    </source>
</evidence>
<dbReference type="SUPFAM" id="SSF141868">
    <property type="entry name" value="EAL domain-like"/>
    <property type="match status" value="1"/>
</dbReference>
<dbReference type="Gene3D" id="3.20.20.450">
    <property type="entry name" value="EAL domain"/>
    <property type="match status" value="1"/>
</dbReference>
<organism evidence="4 5">
    <name type="scientific">Denitromonas iodatirespirans</name>
    <dbReference type="NCBI Taxonomy" id="2795389"/>
    <lineage>
        <taxon>Bacteria</taxon>
        <taxon>Pseudomonadati</taxon>
        <taxon>Pseudomonadota</taxon>
        <taxon>Betaproteobacteria</taxon>
        <taxon>Rhodocyclales</taxon>
        <taxon>Zoogloeaceae</taxon>
        <taxon>Denitromonas</taxon>
    </lineage>
</organism>
<dbReference type="SMART" id="SM00267">
    <property type="entry name" value="GGDEF"/>
    <property type="match status" value="1"/>
</dbReference>
<accession>A0A944D7Z7</accession>
<feature type="domain" description="GGDEF" evidence="3">
    <location>
        <begin position="415"/>
        <end position="548"/>
    </location>
</feature>
<gene>
    <name evidence="4" type="ORF">I8J34_03320</name>
</gene>
<dbReference type="EMBL" id="JAEKFT010000003">
    <property type="protein sequence ID" value="MBT0960196.1"/>
    <property type="molecule type" value="Genomic_DNA"/>
</dbReference>
<dbReference type="Pfam" id="PF00563">
    <property type="entry name" value="EAL"/>
    <property type="match status" value="1"/>
</dbReference>